<dbReference type="GeneID" id="77951807"/>
<evidence type="ECO:0000313" key="1">
    <source>
        <dbReference type="EMBL" id="QKY79963.1"/>
    </source>
</evidence>
<dbReference type="EMBL" id="MT498058">
    <property type="protein sequence ID" value="QKY79963.1"/>
    <property type="molecule type" value="Genomic_DNA"/>
</dbReference>
<gene>
    <name evidence="1" type="primary">51</name>
    <name evidence="1" type="ORF">SEA_CLAWZ_51</name>
</gene>
<dbReference type="RefSeq" id="YP_010675480.1">
    <property type="nucleotide sequence ID" value="NC_071004.1"/>
</dbReference>
<accession>A0AAE7F843</accession>
<organism evidence="1 2">
    <name type="scientific">Gordonia phage Clawz</name>
    <dbReference type="NCBI Taxonomy" id="2743910"/>
    <lineage>
        <taxon>Viruses</taxon>
        <taxon>Duplodnaviria</taxon>
        <taxon>Heunggongvirae</taxon>
        <taxon>Uroviricota</taxon>
        <taxon>Caudoviricetes</taxon>
        <taxon>Clawzvirus</taxon>
        <taxon>Clawzvirus clawz</taxon>
    </lineage>
</organism>
<name>A0AAE7F843_9CAUD</name>
<sequence>MPTRLKTHDAVMRVIGLTLENLRFAFSENHGLGDEIPRQRVQHRGGIDIALDGFNDDNCAALAWVNVLRRYPTNGDGFPNEVPFVGDTCGRLSGLTIQVGIARCASLPDDDGFMPSGADLEHEALILLDDASRLDGVLCRVGKALSDQDVVATYALHGGEPVGPEGGIVSWVQTASFLFT</sequence>
<keyword evidence="2" id="KW-1185">Reference proteome</keyword>
<dbReference type="KEGG" id="vg:77951807"/>
<protein>
    <submittedName>
        <fullName evidence="1">Uncharacterized protein</fullName>
    </submittedName>
</protein>
<reference evidence="1" key="1">
    <citation type="submission" date="2020-05" db="EMBL/GenBank/DDBJ databases">
        <authorList>
            <person name="Conneilly E.M."/>
            <person name="Corace M.L."/>
            <person name="Daly D."/>
            <person name="Dejene M.A."/>
            <person name="Deng Y."/>
            <person name="Kelly J.M."/>
            <person name="Masiello C.S."/>
            <person name="McDonough D."/>
            <person name="Musser E."/>
            <person name="Pecorale A.L."/>
            <person name="Ray R.F."/>
            <person name="Regan I.M."/>
            <person name="Shedd N.A."/>
            <person name="Tatone J.R."/>
            <person name="Tocci C.W."/>
            <person name="Zarate C.M."/>
            <person name="Whitefleet-Smith J.L."/>
            <person name="Garlena R.A."/>
            <person name="Russell D.A."/>
            <person name="Pope W.H."/>
            <person name="Jacobs-Sera D."/>
            <person name="Hatfull G.F."/>
        </authorList>
    </citation>
    <scope>NUCLEOTIDE SEQUENCE</scope>
</reference>
<dbReference type="Proteomes" id="UP000821895">
    <property type="component" value="Segment"/>
</dbReference>
<evidence type="ECO:0000313" key="2">
    <source>
        <dbReference type="Proteomes" id="UP000821895"/>
    </source>
</evidence>
<proteinExistence type="predicted"/>